<evidence type="ECO:0000313" key="5">
    <source>
        <dbReference type="EMBL" id="BCT75701.1"/>
    </source>
</evidence>
<reference evidence="5 6" key="1">
    <citation type="journal article" date="2021" name="J. Biosci. Bioeng.">
        <title>Identification and characterization of a chc gene cluster responsible for the aromatization pathway of cyclohexanecarboxylate degradation in Sinomonas cyclohexanicum ATCC 51369.</title>
        <authorList>
            <person name="Yamamoto T."/>
            <person name="Hasegawa Y."/>
            <person name="Lau P.C.K."/>
            <person name="Iwaki H."/>
        </authorList>
    </citation>
    <scope>NUCLEOTIDE SEQUENCE [LARGE SCALE GENOMIC DNA]</scope>
    <source>
        <strain evidence="5 6">ATCC 51369</strain>
    </source>
</reference>
<evidence type="ECO:0000259" key="4">
    <source>
        <dbReference type="PROSITE" id="PS50956"/>
    </source>
</evidence>
<dbReference type="PRINTS" id="PR00033">
    <property type="entry name" value="HTHASNC"/>
</dbReference>
<keyword evidence="1" id="KW-0805">Transcription regulation</keyword>
<feature type="domain" description="HTH asnC-type" evidence="4">
    <location>
        <begin position="15"/>
        <end position="76"/>
    </location>
</feature>
<dbReference type="SUPFAM" id="SSF54909">
    <property type="entry name" value="Dimeric alpha+beta barrel"/>
    <property type="match status" value="1"/>
</dbReference>
<dbReference type="InterPro" id="IPR036388">
    <property type="entry name" value="WH-like_DNA-bd_sf"/>
</dbReference>
<protein>
    <submittedName>
        <fullName evidence="5">AsnC family transcriptional regulator</fullName>
    </submittedName>
</protein>
<dbReference type="SUPFAM" id="SSF46785">
    <property type="entry name" value="Winged helix' DNA-binding domain"/>
    <property type="match status" value="1"/>
</dbReference>
<dbReference type="InterPro" id="IPR000485">
    <property type="entry name" value="AsnC-type_HTH_dom"/>
</dbReference>
<evidence type="ECO:0000256" key="3">
    <source>
        <dbReference type="ARBA" id="ARBA00023163"/>
    </source>
</evidence>
<dbReference type="Pfam" id="PF01037">
    <property type="entry name" value="AsnC_trans_reg"/>
    <property type="match status" value="1"/>
</dbReference>
<keyword evidence="2" id="KW-0238">DNA-binding</keyword>
<dbReference type="PANTHER" id="PTHR30154">
    <property type="entry name" value="LEUCINE-RESPONSIVE REGULATORY PROTEIN"/>
    <property type="match status" value="1"/>
</dbReference>
<sequence length="169" mass="18389">MAAPDRASLRSMHVVDATDARILRALAKDPRRTVVALAQELGLSRNTVQARLARLETGNAFLTFDRRINPTSLGYPLLAFITVHVQQRKLAEITGHIAEIPEVLEGHGLTGTADLLLRVVAVDAEDLFRINGKILAVDGVERTDTALAMGDLIPFRMDPLLAKGPRPPT</sequence>
<dbReference type="Gene3D" id="3.30.70.920">
    <property type="match status" value="1"/>
</dbReference>
<accession>A0ABM7PTX2</accession>
<dbReference type="PANTHER" id="PTHR30154:SF34">
    <property type="entry name" value="TRANSCRIPTIONAL REGULATOR AZLB"/>
    <property type="match status" value="1"/>
</dbReference>
<dbReference type="EMBL" id="AP024525">
    <property type="protein sequence ID" value="BCT75701.1"/>
    <property type="molecule type" value="Genomic_DNA"/>
</dbReference>
<evidence type="ECO:0000256" key="1">
    <source>
        <dbReference type="ARBA" id="ARBA00023015"/>
    </source>
</evidence>
<proteinExistence type="predicted"/>
<dbReference type="CDD" id="cd00090">
    <property type="entry name" value="HTH_ARSR"/>
    <property type="match status" value="1"/>
</dbReference>
<organism evidence="5 6">
    <name type="scientific">Sinomonas cyclohexanicum</name>
    <name type="common">Corynebacterium cyclohexanicum</name>
    <dbReference type="NCBI Taxonomy" id="322009"/>
    <lineage>
        <taxon>Bacteria</taxon>
        <taxon>Bacillati</taxon>
        <taxon>Actinomycetota</taxon>
        <taxon>Actinomycetes</taxon>
        <taxon>Micrococcales</taxon>
        <taxon>Micrococcaceae</taxon>
        <taxon>Sinomonas</taxon>
    </lineage>
</organism>
<dbReference type="InterPro" id="IPR011991">
    <property type="entry name" value="ArsR-like_HTH"/>
</dbReference>
<dbReference type="InterPro" id="IPR011008">
    <property type="entry name" value="Dimeric_a/b-barrel"/>
</dbReference>
<dbReference type="Gene3D" id="1.10.10.10">
    <property type="entry name" value="Winged helix-like DNA-binding domain superfamily/Winged helix DNA-binding domain"/>
    <property type="match status" value="1"/>
</dbReference>
<dbReference type="InterPro" id="IPR019888">
    <property type="entry name" value="Tscrpt_reg_AsnC-like"/>
</dbReference>
<gene>
    <name evidence="5" type="ORF">SCMU_15430</name>
</gene>
<dbReference type="Pfam" id="PF13404">
    <property type="entry name" value="HTH_AsnC-type"/>
    <property type="match status" value="1"/>
</dbReference>
<dbReference type="Proteomes" id="UP001319861">
    <property type="component" value="Chromosome"/>
</dbReference>
<dbReference type="InterPro" id="IPR019887">
    <property type="entry name" value="Tscrpt_reg_AsnC/Lrp_C"/>
</dbReference>
<evidence type="ECO:0000313" key="6">
    <source>
        <dbReference type="Proteomes" id="UP001319861"/>
    </source>
</evidence>
<keyword evidence="6" id="KW-1185">Reference proteome</keyword>
<name>A0ABM7PTX2_SINCY</name>
<dbReference type="InterPro" id="IPR036390">
    <property type="entry name" value="WH_DNA-bd_sf"/>
</dbReference>
<dbReference type="SMART" id="SM00344">
    <property type="entry name" value="HTH_ASNC"/>
    <property type="match status" value="1"/>
</dbReference>
<evidence type="ECO:0000256" key="2">
    <source>
        <dbReference type="ARBA" id="ARBA00023125"/>
    </source>
</evidence>
<keyword evidence="3" id="KW-0804">Transcription</keyword>
<dbReference type="PROSITE" id="PS50956">
    <property type="entry name" value="HTH_ASNC_2"/>
    <property type="match status" value="1"/>
</dbReference>